<organism evidence="5 6">
    <name type="scientific">Chitinophaga rupis</name>
    <dbReference type="NCBI Taxonomy" id="573321"/>
    <lineage>
        <taxon>Bacteria</taxon>
        <taxon>Pseudomonadati</taxon>
        <taxon>Bacteroidota</taxon>
        <taxon>Chitinophagia</taxon>
        <taxon>Chitinophagales</taxon>
        <taxon>Chitinophagaceae</taxon>
        <taxon>Chitinophaga</taxon>
    </lineage>
</organism>
<dbReference type="Proteomes" id="UP000198984">
    <property type="component" value="Unassembled WGS sequence"/>
</dbReference>
<dbReference type="AlphaFoldDB" id="A0A1H7Y0G4"/>
<dbReference type="InterPro" id="IPR036388">
    <property type="entry name" value="WH-like_DNA-bd_sf"/>
</dbReference>
<reference evidence="5 6" key="1">
    <citation type="submission" date="2016-10" db="EMBL/GenBank/DDBJ databases">
        <authorList>
            <person name="de Groot N.N."/>
        </authorList>
    </citation>
    <scope>NUCLEOTIDE SEQUENCE [LARGE SCALE GENOMIC DNA]</scope>
    <source>
        <strain evidence="5 6">DSM 21039</strain>
    </source>
</reference>
<accession>A0A1H7Y0G4</accession>
<evidence type="ECO:0000256" key="1">
    <source>
        <dbReference type="ARBA" id="ARBA00023015"/>
    </source>
</evidence>
<dbReference type="RefSeq" id="WP_089915037.1">
    <property type="nucleotide sequence ID" value="NZ_FOBB01000004.1"/>
</dbReference>
<keyword evidence="6" id="KW-1185">Reference proteome</keyword>
<dbReference type="InterPro" id="IPR036390">
    <property type="entry name" value="WH_DNA-bd_sf"/>
</dbReference>
<dbReference type="OrthoDB" id="2619345at2"/>
<dbReference type="SUPFAM" id="SSF46785">
    <property type="entry name" value="Winged helix' DNA-binding domain"/>
    <property type="match status" value="1"/>
</dbReference>
<evidence type="ECO:0000313" key="5">
    <source>
        <dbReference type="EMBL" id="SEM39652.1"/>
    </source>
</evidence>
<keyword evidence="2" id="KW-0238">DNA-binding</keyword>
<evidence type="ECO:0000259" key="4">
    <source>
        <dbReference type="PROSITE" id="PS51118"/>
    </source>
</evidence>
<dbReference type="EMBL" id="FOBB01000004">
    <property type="protein sequence ID" value="SEM39652.1"/>
    <property type="molecule type" value="Genomic_DNA"/>
</dbReference>
<dbReference type="Pfam" id="PF01638">
    <property type="entry name" value="HxlR"/>
    <property type="match status" value="1"/>
</dbReference>
<sequence>MPYDTLEEQPFTETVTPAACSNHLRAVGDALYVIGGKWKLRVIIALGHGHKRFNELQRAIEGISARVLSNELKELELNGFITRTVHTQTPVVVEYTLTPYSATLKNVMGALAEWGYMHREKIINGK</sequence>
<evidence type="ECO:0000313" key="6">
    <source>
        <dbReference type="Proteomes" id="UP000198984"/>
    </source>
</evidence>
<proteinExistence type="predicted"/>
<gene>
    <name evidence="5" type="ORF">SAMN04488505_104271</name>
</gene>
<dbReference type="Gene3D" id="1.10.10.10">
    <property type="entry name" value="Winged helix-like DNA-binding domain superfamily/Winged helix DNA-binding domain"/>
    <property type="match status" value="1"/>
</dbReference>
<dbReference type="STRING" id="573321.SAMN04488505_104271"/>
<keyword evidence="1" id="KW-0805">Transcription regulation</keyword>
<protein>
    <submittedName>
        <fullName evidence="5">Transcriptional regulator, HxlR family</fullName>
    </submittedName>
</protein>
<feature type="domain" description="HTH hxlR-type" evidence="4">
    <location>
        <begin position="20"/>
        <end position="123"/>
    </location>
</feature>
<dbReference type="GO" id="GO:0003677">
    <property type="term" value="F:DNA binding"/>
    <property type="evidence" value="ECO:0007669"/>
    <property type="project" value="UniProtKB-KW"/>
</dbReference>
<keyword evidence="3" id="KW-0804">Transcription</keyword>
<dbReference type="PANTHER" id="PTHR33204">
    <property type="entry name" value="TRANSCRIPTIONAL REGULATOR, MARR FAMILY"/>
    <property type="match status" value="1"/>
</dbReference>
<evidence type="ECO:0000256" key="2">
    <source>
        <dbReference type="ARBA" id="ARBA00023125"/>
    </source>
</evidence>
<evidence type="ECO:0000256" key="3">
    <source>
        <dbReference type="ARBA" id="ARBA00023163"/>
    </source>
</evidence>
<name>A0A1H7Y0G4_9BACT</name>
<dbReference type="InterPro" id="IPR002577">
    <property type="entry name" value="HTH_HxlR"/>
</dbReference>
<dbReference type="PROSITE" id="PS51118">
    <property type="entry name" value="HTH_HXLR"/>
    <property type="match status" value="1"/>
</dbReference>